<dbReference type="GeneID" id="30149462"/>
<dbReference type="EMBL" id="KV454427">
    <property type="protein sequence ID" value="ODQ81890.1"/>
    <property type="molecule type" value="Genomic_DNA"/>
</dbReference>
<evidence type="ECO:0000256" key="2">
    <source>
        <dbReference type="ARBA" id="ARBA00006824"/>
    </source>
</evidence>
<dbReference type="OrthoDB" id="10267969at2759"/>
<keyword evidence="5 6" id="KW-0472">Membrane</keyword>
<dbReference type="InterPro" id="IPR007248">
    <property type="entry name" value="Mpv17_PMP22"/>
</dbReference>
<gene>
    <name evidence="7" type="ORF">BABINDRAFT_32926</name>
</gene>
<evidence type="ECO:0000313" key="7">
    <source>
        <dbReference type="EMBL" id="ODQ81890.1"/>
    </source>
</evidence>
<feature type="transmembrane region" description="Helical" evidence="6">
    <location>
        <begin position="170"/>
        <end position="186"/>
    </location>
</feature>
<evidence type="ECO:0000256" key="3">
    <source>
        <dbReference type="ARBA" id="ARBA00022692"/>
    </source>
</evidence>
<dbReference type="PANTHER" id="PTHR11266">
    <property type="entry name" value="PEROXISOMAL MEMBRANE PROTEIN 2, PXMP2 MPV17"/>
    <property type="match status" value="1"/>
</dbReference>
<keyword evidence="8" id="KW-1185">Reference proteome</keyword>
<evidence type="ECO:0000256" key="6">
    <source>
        <dbReference type="RuleBase" id="RU363053"/>
    </source>
</evidence>
<evidence type="ECO:0000256" key="5">
    <source>
        <dbReference type="ARBA" id="ARBA00023136"/>
    </source>
</evidence>
<comment type="subcellular location">
    <subcellularLocation>
        <location evidence="1">Membrane</location>
        <topology evidence="1">Multi-pass membrane protein</topology>
    </subcellularLocation>
</comment>
<proteinExistence type="inferred from homology"/>
<dbReference type="STRING" id="984486.A0A1E3QW53"/>
<feature type="transmembrane region" description="Helical" evidence="6">
    <location>
        <begin position="97"/>
        <end position="115"/>
    </location>
</feature>
<dbReference type="GO" id="GO:0005778">
    <property type="term" value="C:peroxisomal membrane"/>
    <property type="evidence" value="ECO:0007669"/>
    <property type="project" value="TreeGrafter"/>
</dbReference>
<accession>A0A1E3QW53</accession>
<dbReference type="Proteomes" id="UP000094336">
    <property type="component" value="Unassembled WGS sequence"/>
</dbReference>
<dbReference type="PANTHER" id="PTHR11266:SF80">
    <property type="entry name" value="PEROXISOMAL MEMBRANE PROTEIN 2"/>
    <property type="match status" value="1"/>
</dbReference>
<evidence type="ECO:0000256" key="1">
    <source>
        <dbReference type="ARBA" id="ARBA00004141"/>
    </source>
</evidence>
<dbReference type="AlphaFoldDB" id="A0A1E3QW53"/>
<feature type="transmembrane region" description="Helical" evidence="6">
    <location>
        <begin position="56"/>
        <end position="77"/>
    </location>
</feature>
<protein>
    <submittedName>
        <fullName evidence="7">Uncharacterized protein</fullName>
    </submittedName>
</protein>
<dbReference type="Pfam" id="PF04117">
    <property type="entry name" value="Mpv17_PMP22"/>
    <property type="match status" value="1"/>
</dbReference>
<comment type="similarity">
    <text evidence="2 6">Belongs to the peroxisomal membrane protein PXMP2/4 family.</text>
</comment>
<name>A0A1E3QW53_9ASCO</name>
<dbReference type="RefSeq" id="XP_018987218.1">
    <property type="nucleotide sequence ID" value="XM_019131609.1"/>
</dbReference>
<evidence type="ECO:0000313" key="8">
    <source>
        <dbReference type="Proteomes" id="UP000094336"/>
    </source>
</evidence>
<evidence type="ECO:0000256" key="4">
    <source>
        <dbReference type="ARBA" id="ARBA00022989"/>
    </source>
</evidence>
<organism evidence="7 8">
    <name type="scientific">Babjeviella inositovora NRRL Y-12698</name>
    <dbReference type="NCBI Taxonomy" id="984486"/>
    <lineage>
        <taxon>Eukaryota</taxon>
        <taxon>Fungi</taxon>
        <taxon>Dikarya</taxon>
        <taxon>Ascomycota</taxon>
        <taxon>Saccharomycotina</taxon>
        <taxon>Pichiomycetes</taxon>
        <taxon>Serinales incertae sedis</taxon>
        <taxon>Babjeviella</taxon>
    </lineage>
</organism>
<keyword evidence="3 6" id="KW-0812">Transmembrane</keyword>
<sequence>MEKHSISDIEKDSFGTSAPVSSTGRIYMALGVELVACALIYVNYDKLNASALGAWVPQSLLAPTLLGMSSACLAQLVNQGFLMKQPRRFNLSRLAKFGIWGAINAVTTNMFFDVLRARLDMQRDAVTAVLLDQFVNSPLCQLLFVIWHSIWDDLALGPLLRTTYPRSLKTSYMFWPFVSIFTFFVLPHGLMFPVNCIANIVWTVVLGVLT</sequence>
<feature type="transmembrane region" description="Helical" evidence="6">
    <location>
        <begin position="26"/>
        <end position="44"/>
    </location>
</feature>
<reference evidence="8" key="1">
    <citation type="submission" date="2016-05" db="EMBL/GenBank/DDBJ databases">
        <title>Comparative genomics of biotechnologically important yeasts.</title>
        <authorList>
            <consortium name="DOE Joint Genome Institute"/>
            <person name="Riley R."/>
            <person name="Haridas S."/>
            <person name="Wolfe K.H."/>
            <person name="Lopes M.R."/>
            <person name="Hittinger C.T."/>
            <person name="Goker M."/>
            <person name="Salamov A."/>
            <person name="Wisecaver J."/>
            <person name="Long T.M."/>
            <person name="Aerts A.L."/>
            <person name="Barry K."/>
            <person name="Choi C."/>
            <person name="Clum A."/>
            <person name="Coughlan A.Y."/>
            <person name="Deshpande S."/>
            <person name="Douglass A.P."/>
            <person name="Hanson S.J."/>
            <person name="Klenk H.-P."/>
            <person name="Labutti K."/>
            <person name="Lapidus A."/>
            <person name="Lindquist E."/>
            <person name="Lipzen A."/>
            <person name="Meier-Kolthoff J.P."/>
            <person name="Ohm R.A."/>
            <person name="Otillar R.P."/>
            <person name="Pangilinan J."/>
            <person name="Peng Y."/>
            <person name="Rokas A."/>
            <person name="Rosa C.A."/>
            <person name="Scheuner C."/>
            <person name="Sibirny A.A."/>
            <person name="Slot J.C."/>
            <person name="Stielow J.B."/>
            <person name="Sun H."/>
            <person name="Kurtzman C.P."/>
            <person name="Blackwell M."/>
            <person name="Grigoriev I.V."/>
            <person name="Jeffries T.W."/>
        </authorList>
    </citation>
    <scope>NUCLEOTIDE SEQUENCE [LARGE SCALE GENOMIC DNA]</scope>
    <source>
        <strain evidence="8">NRRL Y-12698</strain>
    </source>
</reference>
<keyword evidence="4 6" id="KW-1133">Transmembrane helix</keyword>